<comment type="cofactor">
    <cofactor evidence="1">
        <name>FAD</name>
        <dbReference type="ChEBI" id="CHEBI:57692"/>
    </cofactor>
</comment>
<dbReference type="PANTHER" id="PTHR43884:SF20">
    <property type="entry name" value="ACYL-COA DEHYDROGENASE FADE28"/>
    <property type="match status" value="1"/>
</dbReference>
<sequence>MSTDWPYSQEQRDFQETLARVLADLPEPESEPVFPRARWAAVAEAGALALTAPDLGAGALDVVAAGDALGRGGCPGPWWQTLLVLDALPADDAEAVMAGELVPTAGTAAAMPWGAGADRLFELGRYDEAGWRVRPVALGRVREEWVSLGHEPVVAADLVPAGPEVLVGTGAALLARLGLAAYLAGAGQRVLSDVVVYAGQRTQFRRRIGDFTAVAHPLAEVDAQVRAAALLARRAAHTLDGADDPRAAGFDVHVALRAAARASRQAVYQAHQTYGAIGFSLEGPLSWLGQRVAQSATEAERLAREVSLIPAA</sequence>
<dbReference type="SUPFAM" id="SSF56645">
    <property type="entry name" value="Acyl-CoA dehydrogenase NM domain-like"/>
    <property type="match status" value="1"/>
</dbReference>
<evidence type="ECO:0000313" key="8">
    <source>
        <dbReference type="Proteomes" id="UP000322634"/>
    </source>
</evidence>
<comment type="caution">
    <text evidence="7">The sequence shown here is derived from an EMBL/GenBank/DDBJ whole genome shotgun (WGS) entry which is preliminary data.</text>
</comment>
<dbReference type="AlphaFoldDB" id="A0A5D0TSV2"/>
<keyword evidence="4" id="KW-0274">FAD</keyword>
<dbReference type="GO" id="GO:0050660">
    <property type="term" value="F:flavin adenine dinucleotide binding"/>
    <property type="evidence" value="ECO:0007669"/>
    <property type="project" value="InterPro"/>
</dbReference>
<evidence type="ECO:0000256" key="1">
    <source>
        <dbReference type="ARBA" id="ARBA00001974"/>
    </source>
</evidence>
<name>A0A5D0TSV2_9ACTN</name>
<dbReference type="Proteomes" id="UP000322634">
    <property type="component" value="Unassembled WGS sequence"/>
</dbReference>
<protein>
    <recommendedName>
        <fullName evidence="6">Acyl-CoA dehydrogenase/oxidase C-terminal domain-containing protein</fullName>
    </recommendedName>
</protein>
<evidence type="ECO:0000256" key="2">
    <source>
        <dbReference type="ARBA" id="ARBA00009347"/>
    </source>
</evidence>
<comment type="similarity">
    <text evidence="2">Belongs to the acyl-CoA dehydrogenase family.</text>
</comment>
<dbReference type="Gene3D" id="1.20.140.10">
    <property type="entry name" value="Butyryl-CoA Dehydrogenase, subunit A, domain 3"/>
    <property type="match status" value="1"/>
</dbReference>
<dbReference type="InterPro" id="IPR037069">
    <property type="entry name" value="AcylCoA_DH/ox_N_sf"/>
</dbReference>
<dbReference type="InterPro" id="IPR009100">
    <property type="entry name" value="AcylCoA_DH/oxidase_NM_dom_sf"/>
</dbReference>
<proteinExistence type="inferred from homology"/>
<keyword evidence="5" id="KW-0560">Oxidoreductase</keyword>
<dbReference type="InterPro" id="IPR036250">
    <property type="entry name" value="AcylCo_DH-like_C"/>
</dbReference>
<keyword evidence="3" id="KW-0285">Flavoprotein</keyword>
<evidence type="ECO:0000259" key="6">
    <source>
        <dbReference type="Pfam" id="PF00441"/>
    </source>
</evidence>
<dbReference type="EMBL" id="VSFF01000015">
    <property type="protein sequence ID" value="TYC08937.1"/>
    <property type="molecule type" value="Genomic_DNA"/>
</dbReference>
<evidence type="ECO:0000313" key="7">
    <source>
        <dbReference type="EMBL" id="TYC08937.1"/>
    </source>
</evidence>
<reference evidence="7 8" key="1">
    <citation type="submission" date="2019-08" db="EMBL/GenBank/DDBJ databases">
        <title>Actinomadura sp. nov. CYP1-5 isolated from mountain soil.</title>
        <authorList>
            <person name="Songsumanus A."/>
            <person name="Kuncharoen N."/>
            <person name="Kudo T."/>
            <person name="Yuki M."/>
            <person name="Igarashi Y."/>
            <person name="Tanasupawat S."/>
        </authorList>
    </citation>
    <scope>NUCLEOTIDE SEQUENCE [LARGE SCALE GENOMIC DNA]</scope>
    <source>
        <strain evidence="7 8">GKU157</strain>
    </source>
</reference>
<keyword evidence="8" id="KW-1185">Reference proteome</keyword>
<dbReference type="Gene3D" id="1.10.540.10">
    <property type="entry name" value="Acyl-CoA dehydrogenase/oxidase, N-terminal domain"/>
    <property type="match status" value="1"/>
</dbReference>
<dbReference type="InterPro" id="IPR009075">
    <property type="entry name" value="AcylCo_DH/oxidase_C"/>
</dbReference>
<dbReference type="OrthoDB" id="8677713at2"/>
<gene>
    <name evidence="7" type="ORF">FXF65_36040</name>
</gene>
<feature type="domain" description="Acyl-CoA dehydrogenase/oxidase C-terminal" evidence="6">
    <location>
        <begin position="174"/>
        <end position="288"/>
    </location>
</feature>
<dbReference type="SUPFAM" id="SSF47203">
    <property type="entry name" value="Acyl-CoA dehydrogenase C-terminal domain-like"/>
    <property type="match status" value="1"/>
</dbReference>
<dbReference type="Pfam" id="PF00441">
    <property type="entry name" value="Acyl-CoA_dh_1"/>
    <property type="match status" value="1"/>
</dbReference>
<accession>A0A5D0TSV2</accession>
<dbReference type="RefSeq" id="WP_148354556.1">
    <property type="nucleotide sequence ID" value="NZ_JBHSBF010000032.1"/>
</dbReference>
<evidence type="ECO:0000256" key="3">
    <source>
        <dbReference type="ARBA" id="ARBA00022630"/>
    </source>
</evidence>
<evidence type="ECO:0000256" key="4">
    <source>
        <dbReference type="ARBA" id="ARBA00022827"/>
    </source>
</evidence>
<evidence type="ECO:0000256" key="5">
    <source>
        <dbReference type="ARBA" id="ARBA00023002"/>
    </source>
</evidence>
<dbReference type="GO" id="GO:0003995">
    <property type="term" value="F:acyl-CoA dehydrogenase activity"/>
    <property type="evidence" value="ECO:0007669"/>
    <property type="project" value="TreeGrafter"/>
</dbReference>
<organism evidence="7 8">
    <name type="scientific">Actinomadura syzygii</name>
    <dbReference type="NCBI Taxonomy" id="1427538"/>
    <lineage>
        <taxon>Bacteria</taxon>
        <taxon>Bacillati</taxon>
        <taxon>Actinomycetota</taxon>
        <taxon>Actinomycetes</taxon>
        <taxon>Streptosporangiales</taxon>
        <taxon>Thermomonosporaceae</taxon>
        <taxon>Actinomadura</taxon>
    </lineage>
</organism>
<dbReference type="PANTHER" id="PTHR43884">
    <property type="entry name" value="ACYL-COA DEHYDROGENASE"/>
    <property type="match status" value="1"/>
</dbReference>